<feature type="domain" description="ABC transmembrane type-1" evidence="8">
    <location>
        <begin position="93"/>
        <end position="273"/>
    </location>
</feature>
<evidence type="ECO:0000259" key="8">
    <source>
        <dbReference type="PROSITE" id="PS50928"/>
    </source>
</evidence>
<feature type="transmembrane region" description="Helical" evidence="7">
    <location>
        <begin position="159"/>
        <end position="178"/>
    </location>
</feature>
<evidence type="ECO:0000256" key="4">
    <source>
        <dbReference type="ARBA" id="ARBA00022692"/>
    </source>
</evidence>
<evidence type="ECO:0000313" key="10">
    <source>
        <dbReference type="Proteomes" id="UP000253250"/>
    </source>
</evidence>
<comment type="subcellular location">
    <subcellularLocation>
        <location evidence="1 7">Cell membrane</location>
        <topology evidence="1 7">Multi-pass membrane protein</topology>
    </subcellularLocation>
</comment>
<dbReference type="SUPFAM" id="SSF161098">
    <property type="entry name" value="MetI-like"/>
    <property type="match status" value="1"/>
</dbReference>
<evidence type="ECO:0000256" key="2">
    <source>
        <dbReference type="ARBA" id="ARBA00022448"/>
    </source>
</evidence>
<dbReference type="PROSITE" id="PS50928">
    <property type="entry name" value="ABC_TM1"/>
    <property type="match status" value="1"/>
</dbReference>
<evidence type="ECO:0000313" key="9">
    <source>
        <dbReference type="EMBL" id="RCN59343.1"/>
    </source>
</evidence>
<keyword evidence="5 7" id="KW-1133">Transmembrane helix</keyword>
<dbReference type="GO" id="GO:0005886">
    <property type="term" value="C:plasma membrane"/>
    <property type="evidence" value="ECO:0007669"/>
    <property type="project" value="UniProtKB-SubCell"/>
</dbReference>
<evidence type="ECO:0000256" key="5">
    <source>
        <dbReference type="ARBA" id="ARBA00022989"/>
    </source>
</evidence>
<dbReference type="RefSeq" id="WP_114282698.1">
    <property type="nucleotide sequence ID" value="NZ_PSYR01000001.1"/>
</dbReference>
<protein>
    <submittedName>
        <fullName evidence="9">ABC transporter permease</fullName>
    </submittedName>
</protein>
<feature type="transmembrane region" description="Helical" evidence="7">
    <location>
        <begin position="97"/>
        <end position="122"/>
    </location>
</feature>
<dbReference type="InterPro" id="IPR000515">
    <property type="entry name" value="MetI-like"/>
</dbReference>
<feature type="transmembrane region" description="Helical" evidence="7">
    <location>
        <begin position="134"/>
        <end position="153"/>
    </location>
</feature>
<feature type="transmembrane region" description="Helical" evidence="7">
    <location>
        <begin position="40"/>
        <end position="66"/>
    </location>
</feature>
<keyword evidence="6 7" id="KW-0472">Membrane</keyword>
<evidence type="ECO:0000256" key="6">
    <source>
        <dbReference type="ARBA" id="ARBA00023136"/>
    </source>
</evidence>
<keyword evidence="3" id="KW-1003">Cell membrane</keyword>
<evidence type="ECO:0000256" key="7">
    <source>
        <dbReference type="RuleBase" id="RU363032"/>
    </source>
</evidence>
<dbReference type="CDD" id="cd06261">
    <property type="entry name" value="TM_PBP2"/>
    <property type="match status" value="1"/>
</dbReference>
<feature type="transmembrane region" description="Helical" evidence="7">
    <location>
        <begin position="223"/>
        <end position="243"/>
    </location>
</feature>
<gene>
    <name evidence="9" type="ORF">C4900_06490</name>
</gene>
<organism evidence="9 10">
    <name type="scientific">Acidiferrobacter thiooxydans</name>
    <dbReference type="NCBI Taxonomy" id="163359"/>
    <lineage>
        <taxon>Bacteria</taxon>
        <taxon>Pseudomonadati</taxon>
        <taxon>Pseudomonadota</taxon>
        <taxon>Gammaproteobacteria</taxon>
        <taxon>Acidiferrobacterales</taxon>
        <taxon>Acidiferrobacteraceae</taxon>
        <taxon>Acidiferrobacter</taxon>
    </lineage>
</organism>
<dbReference type="OrthoDB" id="8138334at2"/>
<accession>A0A368HJ21</accession>
<keyword evidence="4 7" id="KW-0812">Transmembrane</keyword>
<dbReference type="AlphaFoldDB" id="A0A368HJ21"/>
<dbReference type="Gene3D" id="1.10.3720.10">
    <property type="entry name" value="MetI-like"/>
    <property type="match status" value="1"/>
</dbReference>
<evidence type="ECO:0000256" key="3">
    <source>
        <dbReference type="ARBA" id="ARBA00022475"/>
    </source>
</evidence>
<dbReference type="GO" id="GO:0042918">
    <property type="term" value="P:alkanesulfonate transmembrane transport"/>
    <property type="evidence" value="ECO:0007669"/>
    <property type="project" value="UniProtKB-ARBA"/>
</dbReference>
<keyword evidence="10" id="KW-1185">Reference proteome</keyword>
<comment type="similarity">
    <text evidence="7">Belongs to the binding-protein-dependent transport system permease family.</text>
</comment>
<dbReference type="Pfam" id="PF00528">
    <property type="entry name" value="BPD_transp_1"/>
    <property type="match status" value="1"/>
</dbReference>
<dbReference type="FunFam" id="1.10.3720.10:FF:000003">
    <property type="entry name" value="Aliphatic sulfonate ABC transporter permease"/>
    <property type="match status" value="1"/>
</dbReference>
<keyword evidence="2 7" id="KW-0813">Transport</keyword>
<comment type="caution">
    <text evidence="9">The sequence shown here is derived from an EMBL/GenBank/DDBJ whole genome shotgun (WGS) entry which is preliminary data.</text>
</comment>
<dbReference type="PANTHER" id="PTHR30151:SF0">
    <property type="entry name" value="ABC TRANSPORTER PERMEASE PROTEIN MJ0413-RELATED"/>
    <property type="match status" value="1"/>
</dbReference>
<proteinExistence type="inferred from homology"/>
<sequence length="286" mass="31600">MGAVTARTHGTSSVGGRKAAAQRTRVRAWFSRIRAPIPRALYVGLAVAGFLLPLAFWQALCAWHLVGALFLPSPADVWMSLRHWYASGLLHDTGISIYRVVAGFVLAALIGVPLGLFIGAYKWCEALLQPINDFVRYMPASAFIPLVILWVGIGEGSKIAIIFIGVVFQIVVMVADAVRKLPDRYLEAAYTMGARPGETMKLVVWRGTWPQIVDILRINMGWAWTYLVVAEMVAADSGLGFAILQAQRFLDTAKIFVGIIVIGLIGLAFDLMFRALHKQLFPWYRP</sequence>
<dbReference type="InterPro" id="IPR035906">
    <property type="entry name" value="MetI-like_sf"/>
</dbReference>
<dbReference type="PANTHER" id="PTHR30151">
    <property type="entry name" value="ALKANE SULFONATE ABC TRANSPORTER-RELATED, MEMBRANE SUBUNIT"/>
    <property type="match status" value="1"/>
</dbReference>
<feature type="transmembrane region" description="Helical" evidence="7">
    <location>
        <begin position="255"/>
        <end position="276"/>
    </location>
</feature>
<name>A0A368HJ21_9GAMM</name>
<dbReference type="EMBL" id="PSYR01000001">
    <property type="protein sequence ID" value="RCN59343.1"/>
    <property type="molecule type" value="Genomic_DNA"/>
</dbReference>
<reference evidence="9 10" key="1">
    <citation type="submission" date="2018-02" db="EMBL/GenBank/DDBJ databases">
        <title>Insights into the biology of acidophilic members of the Acidiferrobacteraceae family derived from comparative genomic analyses.</title>
        <authorList>
            <person name="Issotta F."/>
            <person name="Thyssen C."/>
            <person name="Mena C."/>
            <person name="Moya A."/>
            <person name="Bellenberg S."/>
            <person name="Sproer C."/>
            <person name="Covarrubias P.C."/>
            <person name="Sand W."/>
            <person name="Quatrini R."/>
            <person name="Vera M."/>
        </authorList>
    </citation>
    <scope>NUCLEOTIDE SEQUENCE [LARGE SCALE GENOMIC DNA]</scope>
    <source>
        <strain evidence="10">m-1</strain>
    </source>
</reference>
<dbReference type="Proteomes" id="UP000253250">
    <property type="component" value="Unassembled WGS sequence"/>
</dbReference>
<evidence type="ECO:0000256" key="1">
    <source>
        <dbReference type="ARBA" id="ARBA00004651"/>
    </source>
</evidence>